<dbReference type="STRING" id="1392247.A0A3N4KKQ6"/>
<dbReference type="GO" id="GO:0009423">
    <property type="term" value="P:chorismate biosynthetic process"/>
    <property type="evidence" value="ECO:0007669"/>
    <property type="project" value="TreeGrafter"/>
</dbReference>
<dbReference type="InterPro" id="IPR001381">
    <property type="entry name" value="DHquinase_I"/>
</dbReference>
<dbReference type="PANTHER" id="PTHR21089:SF1">
    <property type="entry name" value="BIFUNCTIONAL 3-DEHYDROQUINATE DEHYDRATASE_SHIKIMATE DEHYDROGENASE, CHLOROPLASTIC"/>
    <property type="match status" value="1"/>
</dbReference>
<dbReference type="InterPro" id="IPR031322">
    <property type="entry name" value="Shikimate/glucono_kinase"/>
</dbReference>
<protein>
    <submittedName>
        <fullName evidence="7">Uncharacterized protein</fullName>
    </submittedName>
</protein>
<dbReference type="Gene3D" id="3.40.50.10860">
    <property type="entry name" value="Leucine Dehydrogenase, chain A, domain 1"/>
    <property type="match status" value="1"/>
</dbReference>
<evidence type="ECO:0000259" key="5">
    <source>
        <dbReference type="Pfam" id="PF08501"/>
    </source>
</evidence>
<dbReference type="Gene3D" id="3.20.20.70">
    <property type="entry name" value="Aldolase class I"/>
    <property type="match status" value="1"/>
</dbReference>
<dbReference type="Pfam" id="PF01202">
    <property type="entry name" value="SKI"/>
    <property type="match status" value="1"/>
</dbReference>
<evidence type="ECO:0000313" key="7">
    <source>
        <dbReference type="EMBL" id="RPB09969.1"/>
    </source>
</evidence>
<dbReference type="EMBL" id="ML119147">
    <property type="protein sequence ID" value="RPB09969.1"/>
    <property type="molecule type" value="Genomic_DNA"/>
</dbReference>
<dbReference type="InterPro" id="IPR013785">
    <property type="entry name" value="Aldolase_TIM"/>
</dbReference>
<dbReference type="Pfam" id="PF01488">
    <property type="entry name" value="Shikimate_DH"/>
    <property type="match status" value="1"/>
</dbReference>
<dbReference type="Proteomes" id="UP000277580">
    <property type="component" value="Unassembled WGS sequence"/>
</dbReference>
<dbReference type="Pfam" id="PF18317">
    <property type="entry name" value="SDH_C"/>
    <property type="match status" value="1"/>
</dbReference>
<dbReference type="SUPFAM" id="SSF51569">
    <property type="entry name" value="Aldolase"/>
    <property type="match status" value="1"/>
</dbReference>
<dbReference type="CDD" id="cd00502">
    <property type="entry name" value="DHQase_I"/>
    <property type="match status" value="1"/>
</dbReference>
<accession>A0A3N4KKQ6</accession>
<feature type="domain" description="SDH C-terminal" evidence="6">
    <location>
        <begin position="807"/>
        <end position="837"/>
    </location>
</feature>
<evidence type="ECO:0000259" key="4">
    <source>
        <dbReference type="Pfam" id="PF01488"/>
    </source>
</evidence>
<evidence type="ECO:0000259" key="6">
    <source>
        <dbReference type="Pfam" id="PF18317"/>
    </source>
</evidence>
<dbReference type="InterPro" id="IPR006151">
    <property type="entry name" value="Shikm_DH/Glu-tRNA_Rdtase"/>
</dbReference>
<dbReference type="Gene3D" id="3.40.50.300">
    <property type="entry name" value="P-loop containing nucleotide triphosphate hydrolases"/>
    <property type="match status" value="1"/>
</dbReference>
<dbReference type="OrthoDB" id="4415835at2759"/>
<reference evidence="7 8" key="1">
    <citation type="journal article" date="2018" name="Nat. Ecol. Evol.">
        <title>Pezizomycetes genomes reveal the molecular basis of ectomycorrhizal truffle lifestyle.</title>
        <authorList>
            <person name="Murat C."/>
            <person name="Payen T."/>
            <person name="Noel B."/>
            <person name="Kuo A."/>
            <person name="Morin E."/>
            <person name="Chen J."/>
            <person name="Kohler A."/>
            <person name="Krizsan K."/>
            <person name="Balestrini R."/>
            <person name="Da Silva C."/>
            <person name="Montanini B."/>
            <person name="Hainaut M."/>
            <person name="Levati E."/>
            <person name="Barry K.W."/>
            <person name="Belfiori B."/>
            <person name="Cichocki N."/>
            <person name="Clum A."/>
            <person name="Dockter R.B."/>
            <person name="Fauchery L."/>
            <person name="Guy J."/>
            <person name="Iotti M."/>
            <person name="Le Tacon F."/>
            <person name="Lindquist E.A."/>
            <person name="Lipzen A."/>
            <person name="Malagnac F."/>
            <person name="Mello A."/>
            <person name="Molinier V."/>
            <person name="Miyauchi S."/>
            <person name="Poulain J."/>
            <person name="Riccioni C."/>
            <person name="Rubini A."/>
            <person name="Sitrit Y."/>
            <person name="Splivallo R."/>
            <person name="Traeger S."/>
            <person name="Wang M."/>
            <person name="Zifcakova L."/>
            <person name="Wipf D."/>
            <person name="Zambonelli A."/>
            <person name="Paolocci F."/>
            <person name="Nowrousian M."/>
            <person name="Ottonello S."/>
            <person name="Baldrian P."/>
            <person name="Spatafora J.W."/>
            <person name="Henrissat B."/>
            <person name="Nagy L.G."/>
            <person name="Aury J.M."/>
            <person name="Wincker P."/>
            <person name="Grigoriev I.V."/>
            <person name="Bonfante P."/>
            <person name="Martin F.M."/>
        </authorList>
    </citation>
    <scope>NUCLEOTIDE SEQUENCE [LARGE SCALE GENOMIC DNA]</scope>
    <source>
        <strain evidence="7 8">CCBAS932</strain>
    </source>
</reference>
<dbReference type="SUPFAM" id="SSF51735">
    <property type="entry name" value="NAD(P)-binding Rossmann-fold domains"/>
    <property type="match status" value="1"/>
</dbReference>
<name>A0A3N4KKQ6_9PEZI</name>
<dbReference type="SUPFAM" id="SSF52540">
    <property type="entry name" value="P-loop containing nucleoside triphosphate hydrolases"/>
    <property type="match status" value="1"/>
</dbReference>
<feature type="domain" description="Shikimate dehydrogenase substrate binding N-terminal" evidence="5">
    <location>
        <begin position="522"/>
        <end position="602"/>
    </location>
</feature>
<feature type="region of interest" description="Disordered" evidence="3">
    <location>
        <begin position="1"/>
        <end position="32"/>
    </location>
</feature>
<evidence type="ECO:0000256" key="2">
    <source>
        <dbReference type="ARBA" id="ARBA00009349"/>
    </source>
</evidence>
<dbReference type="InterPro" id="IPR036291">
    <property type="entry name" value="NAD(P)-bd_dom_sf"/>
</dbReference>
<dbReference type="GO" id="GO:0004764">
    <property type="term" value="F:shikimate 3-dehydrogenase (NADP+) activity"/>
    <property type="evidence" value="ECO:0007669"/>
    <property type="project" value="InterPro"/>
</dbReference>
<sequence length="875" mass="96203">MKRKLAEVTGFDGHLQPPPSPRHGKIPPLMSASRPKSFRANASIALIGLRGVGKSTIGVIVSSTLRRRLIDADMHFFQDTGMAAAQYATAHGWPAYRAKEADILADILRDHDTGAVIVCSSGCVEKPGSRALLREWMERHPVVHIVRHEKETLRRLAARREPMYTVCSNFEFYNMWDKQLQATSGKSSPSSPTLKKVEQDFLRLLNFAFQQEMAPLIVWDRNSPHPASAAASTALEDRLYAYALVLPPSASFGPIDGGRIDIDELGATVEAFDLRIDHLLHSGMPVGDNPATLRFVSEQFAHVRRQSHLPIIYHVGTANEDGSYPAQPTDARGEDDYFNLLHHGLRLGAEYLVVELQFSDQRIRELVASRGATKIIGSYHENSGAVGWGSPERMKMYDRAAQLGCNIARLTQRATSQGDNFAAISFSWEVKRRRDAAAGAAATAQRQPSSSSLPPLIAFNTGKLGRMSRFMNRVLSPVTHPRLVEYQKEQQMTVDEEDAITPREALIAIHACSVLPRRQFCIFGSAITHSLSPAMHNAAYAEYGLPHNYRIQQAASINELLHIVQDPNFGGASVTLPFKLEIIPLLHSISDHARAIGAVNTIIPIDTDHRGGGRAHPGLHGDNTDWIGIRTCTLRYLTPVNAITARTSALVVGAGGMARAAVYALQKLGVENIFIYGRSVNRAADLAQYFNCRSRSSSLAVPSTTDSPEAASNASSPTNAANRSTVRVLPSLEHRWPEDFWLPSIVVSCIPAHSIQGAPPANFTLPEAWLASPTGGVCVELAYKPRVTPLLRQVRALAHRGWIGVDGLEVLPEQGYAQFEMFLGRQAPRRVMREAVEAAYEEARRASAESAASRWPGWFEKWDDGHGALQRSSRD</sequence>
<dbReference type="AlphaFoldDB" id="A0A3N4KKQ6"/>
<comment type="similarity">
    <text evidence="1">In the 2nd section; belongs to the type-I 3-dehydroquinase family.</text>
</comment>
<proteinExistence type="inferred from homology"/>
<dbReference type="InterPro" id="IPR027417">
    <property type="entry name" value="P-loop_NTPase"/>
</dbReference>
<dbReference type="InterPro" id="IPR022893">
    <property type="entry name" value="Shikimate_DH_fam"/>
</dbReference>
<dbReference type="SUPFAM" id="SSF53223">
    <property type="entry name" value="Aminoacid dehydrogenase-like, N-terminal domain"/>
    <property type="match status" value="1"/>
</dbReference>
<dbReference type="InterPro" id="IPR041121">
    <property type="entry name" value="SDH_C"/>
</dbReference>
<evidence type="ECO:0000256" key="3">
    <source>
        <dbReference type="SAM" id="MobiDB-lite"/>
    </source>
</evidence>
<dbReference type="GO" id="GO:0003855">
    <property type="term" value="F:3-dehydroquinate dehydratase activity"/>
    <property type="evidence" value="ECO:0007669"/>
    <property type="project" value="InterPro"/>
</dbReference>
<dbReference type="Pfam" id="PF08501">
    <property type="entry name" value="Shikimate_dh_N"/>
    <property type="match status" value="1"/>
</dbReference>
<dbReference type="PRINTS" id="PR01100">
    <property type="entry name" value="SHIKIMTKNASE"/>
</dbReference>
<gene>
    <name evidence="7" type="ORF">P167DRAFT_559945</name>
</gene>
<dbReference type="FunFam" id="3.40.50.720:FF:000386">
    <property type="entry name" value="Quinate repressor protein"/>
    <property type="match status" value="1"/>
</dbReference>
<organism evidence="7 8">
    <name type="scientific">Morchella conica CCBAS932</name>
    <dbReference type="NCBI Taxonomy" id="1392247"/>
    <lineage>
        <taxon>Eukaryota</taxon>
        <taxon>Fungi</taxon>
        <taxon>Dikarya</taxon>
        <taxon>Ascomycota</taxon>
        <taxon>Pezizomycotina</taxon>
        <taxon>Pezizomycetes</taxon>
        <taxon>Pezizales</taxon>
        <taxon>Morchellaceae</taxon>
        <taxon>Morchella</taxon>
    </lineage>
</organism>
<evidence type="ECO:0000313" key="8">
    <source>
        <dbReference type="Proteomes" id="UP000277580"/>
    </source>
</evidence>
<comment type="similarity">
    <text evidence="2">In the N-terminal section; belongs to the shikimate kinase family.</text>
</comment>
<dbReference type="Gene3D" id="3.40.50.720">
    <property type="entry name" value="NAD(P)-binding Rossmann-like Domain"/>
    <property type="match status" value="1"/>
</dbReference>
<dbReference type="PANTHER" id="PTHR21089">
    <property type="entry name" value="SHIKIMATE DEHYDROGENASE"/>
    <property type="match status" value="1"/>
</dbReference>
<keyword evidence="8" id="KW-1185">Reference proteome</keyword>
<dbReference type="CDD" id="cd01065">
    <property type="entry name" value="NAD_bind_Shikimate_DH"/>
    <property type="match status" value="1"/>
</dbReference>
<dbReference type="InterPro" id="IPR046346">
    <property type="entry name" value="Aminoacid_DH-like_N_sf"/>
</dbReference>
<feature type="region of interest" description="Disordered" evidence="3">
    <location>
        <begin position="699"/>
        <end position="719"/>
    </location>
</feature>
<evidence type="ECO:0000256" key="1">
    <source>
        <dbReference type="ARBA" id="ARBA00006477"/>
    </source>
</evidence>
<dbReference type="GO" id="GO:0019632">
    <property type="term" value="P:shikimate metabolic process"/>
    <property type="evidence" value="ECO:0007669"/>
    <property type="project" value="TreeGrafter"/>
</dbReference>
<dbReference type="InParanoid" id="A0A3N4KKQ6"/>
<feature type="domain" description="Quinate/shikimate 5-dehydrogenase/glutamyl-tRNA reductase" evidence="4">
    <location>
        <begin position="646"/>
        <end position="691"/>
    </location>
</feature>
<feature type="compositionally biased region" description="Low complexity" evidence="3">
    <location>
        <begin position="707"/>
        <end position="719"/>
    </location>
</feature>
<dbReference type="Pfam" id="PF01487">
    <property type="entry name" value="DHquinase_I"/>
    <property type="match status" value="1"/>
</dbReference>
<dbReference type="InterPro" id="IPR013708">
    <property type="entry name" value="Shikimate_DH-bd_N"/>
</dbReference>